<organism evidence="3 4">
    <name type="scientific">Acidocella aromatica</name>
    <dbReference type="NCBI Taxonomy" id="1303579"/>
    <lineage>
        <taxon>Bacteria</taxon>
        <taxon>Pseudomonadati</taxon>
        <taxon>Pseudomonadota</taxon>
        <taxon>Alphaproteobacteria</taxon>
        <taxon>Acetobacterales</taxon>
        <taxon>Acidocellaceae</taxon>
        <taxon>Acidocella</taxon>
    </lineage>
</organism>
<dbReference type="InterPro" id="IPR008258">
    <property type="entry name" value="Transglycosylase_SLT_dom_1"/>
</dbReference>
<sequence>MMILYLKCMLAVAAATSLPPRVLPVIQAIEGGRVGMARADANGTEDLGVMQVNSLWLPALAARAMLTEGETRQRLINDPCFNIAAAALILRTYLAETHGALLPAIGDYHSHTPALNAAYLAQAEQTAARLFNTPDR</sequence>
<dbReference type="AlphaFoldDB" id="A0A840VIY1"/>
<feature type="domain" description="Transglycosylase SLT" evidence="2">
    <location>
        <begin position="16"/>
        <end position="112"/>
    </location>
</feature>
<comment type="similarity">
    <text evidence="1">Belongs to the virb1 family.</text>
</comment>
<accession>A0A840VIY1</accession>
<proteinExistence type="inferred from homology"/>
<evidence type="ECO:0000256" key="1">
    <source>
        <dbReference type="ARBA" id="ARBA00009387"/>
    </source>
</evidence>
<name>A0A840VIY1_9PROT</name>
<evidence type="ECO:0000313" key="3">
    <source>
        <dbReference type="EMBL" id="MBB5372219.1"/>
    </source>
</evidence>
<dbReference type="Proteomes" id="UP000553706">
    <property type="component" value="Unassembled WGS sequence"/>
</dbReference>
<dbReference type="EMBL" id="JACHFJ010000001">
    <property type="protein sequence ID" value="MBB5372219.1"/>
    <property type="molecule type" value="Genomic_DNA"/>
</dbReference>
<keyword evidence="4" id="KW-1185">Reference proteome</keyword>
<dbReference type="RefSeq" id="WP_343062178.1">
    <property type="nucleotide sequence ID" value="NZ_JACHFJ010000001.1"/>
</dbReference>
<dbReference type="Gene3D" id="1.10.530.10">
    <property type="match status" value="1"/>
</dbReference>
<reference evidence="3 4" key="1">
    <citation type="submission" date="2020-08" db="EMBL/GenBank/DDBJ databases">
        <title>Genomic Encyclopedia of Type Strains, Phase IV (KMG-IV): sequencing the most valuable type-strain genomes for metagenomic binning, comparative biology and taxonomic classification.</title>
        <authorList>
            <person name="Goeker M."/>
        </authorList>
    </citation>
    <scope>NUCLEOTIDE SEQUENCE [LARGE SCALE GENOMIC DNA]</scope>
    <source>
        <strain evidence="3 4">DSM 27026</strain>
    </source>
</reference>
<dbReference type="InterPro" id="IPR023346">
    <property type="entry name" value="Lysozyme-like_dom_sf"/>
</dbReference>
<dbReference type="CDD" id="cd13400">
    <property type="entry name" value="LT_IagB-like"/>
    <property type="match status" value="1"/>
</dbReference>
<dbReference type="SUPFAM" id="SSF53955">
    <property type="entry name" value="Lysozyme-like"/>
    <property type="match status" value="1"/>
</dbReference>
<evidence type="ECO:0000259" key="2">
    <source>
        <dbReference type="Pfam" id="PF01464"/>
    </source>
</evidence>
<gene>
    <name evidence="3" type="ORF">HNP71_000443</name>
</gene>
<protein>
    <recommendedName>
        <fullName evidence="2">Transglycosylase SLT domain-containing protein</fullName>
    </recommendedName>
</protein>
<evidence type="ECO:0000313" key="4">
    <source>
        <dbReference type="Proteomes" id="UP000553706"/>
    </source>
</evidence>
<comment type="caution">
    <text evidence="3">The sequence shown here is derived from an EMBL/GenBank/DDBJ whole genome shotgun (WGS) entry which is preliminary data.</text>
</comment>
<dbReference type="Pfam" id="PF01464">
    <property type="entry name" value="SLT"/>
    <property type="match status" value="1"/>
</dbReference>